<protein>
    <submittedName>
        <fullName evidence="1">Leucine rich repeats-containing protein</fullName>
    </submittedName>
</protein>
<dbReference type="Gene3D" id="3.80.10.10">
    <property type="entry name" value="Ribonuclease Inhibitor"/>
    <property type="match status" value="1"/>
</dbReference>
<dbReference type="EMBL" id="GDID01005501">
    <property type="protein sequence ID" value="JAP91105.1"/>
    <property type="molecule type" value="Transcribed_RNA"/>
</dbReference>
<dbReference type="Pfam" id="PF13306">
    <property type="entry name" value="LRR_5"/>
    <property type="match status" value="1"/>
</dbReference>
<sequence length="304" mass="34919">GDIIQNAQLANINSFDERRLVLANKLTAEPNYHELFHKLPRECFECAIVSKQNSDKFIVDHTVVLPSNIETVSKAAFISKQIFYVFGPNVLKIEVDGFDDNKRLRKAIFPKVREVQNGAFSFCYQLESVIAPMCKLLGESVFYNCINLKEVIMKPLELKSRAFSDSGVQYLELPTTRVLETESFRQSSIKTLILENCEYIANDAFQVIQAENPFVHRKKQQKVQVYCPKCQNIQQVKNCTQTFKPVRKDFQNYQVSQIINFLGDNNAKKIKLKLCLIKYLSEKIEDAKEDFDDIVITIDPPSDG</sequence>
<reference evidence="1" key="1">
    <citation type="submission" date="2015-07" db="EMBL/GenBank/DDBJ databases">
        <title>Adaptation to a free-living lifestyle via gene acquisitions in the diplomonad Trepomonas sp. PC1.</title>
        <authorList>
            <person name="Xu F."/>
            <person name="Jerlstrom-Hultqvist J."/>
            <person name="Kolisko M."/>
            <person name="Simpson A.G.B."/>
            <person name="Roger A.J."/>
            <person name="Svard S.G."/>
            <person name="Andersson J.O."/>
        </authorList>
    </citation>
    <scope>NUCLEOTIDE SEQUENCE</scope>
    <source>
        <strain evidence="1">PC1</strain>
    </source>
</reference>
<evidence type="ECO:0000313" key="1">
    <source>
        <dbReference type="EMBL" id="JAP91105.1"/>
    </source>
</evidence>
<organism evidence="1">
    <name type="scientific">Trepomonas sp. PC1</name>
    <dbReference type="NCBI Taxonomy" id="1076344"/>
    <lineage>
        <taxon>Eukaryota</taxon>
        <taxon>Metamonada</taxon>
        <taxon>Diplomonadida</taxon>
        <taxon>Hexamitidae</taxon>
        <taxon>Hexamitinae</taxon>
        <taxon>Trepomonas</taxon>
    </lineage>
</organism>
<dbReference type="InterPro" id="IPR026906">
    <property type="entry name" value="LRR_5"/>
</dbReference>
<proteinExistence type="predicted"/>
<gene>
    <name evidence="1" type="ORF">TPC1_17371</name>
</gene>
<dbReference type="AlphaFoldDB" id="A0A146K5G5"/>
<feature type="non-terminal residue" evidence="1">
    <location>
        <position position="304"/>
    </location>
</feature>
<accession>A0A146K5G5</accession>
<dbReference type="InterPro" id="IPR032675">
    <property type="entry name" value="LRR_dom_sf"/>
</dbReference>
<name>A0A146K5G5_9EUKA</name>
<feature type="non-terminal residue" evidence="1">
    <location>
        <position position="1"/>
    </location>
</feature>